<comment type="similarity">
    <text evidence="4 10">Belongs to the HAD-like hydrolase superfamily. CbbY/CbbZ/Gph/YieH family.</text>
</comment>
<evidence type="ECO:0000256" key="4">
    <source>
        <dbReference type="ARBA" id="ARBA00006171"/>
    </source>
</evidence>
<dbReference type="GO" id="GO:0008967">
    <property type="term" value="F:phosphoglycolate phosphatase activity"/>
    <property type="evidence" value="ECO:0007669"/>
    <property type="project" value="UniProtKB-EC"/>
</dbReference>
<organism evidence="11 12">
    <name type="scientific">Sphingomonas jejuensis</name>
    <dbReference type="NCBI Taxonomy" id="904715"/>
    <lineage>
        <taxon>Bacteria</taxon>
        <taxon>Pseudomonadati</taxon>
        <taxon>Pseudomonadota</taxon>
        <taxon>Alphaproteobacteria</taxon>
        <taxon>Sphingomonadales</taxon>
        <taxon>Sphingomonadaceae</taxon>
        <taxon>Sphingomonas</taxon>
    </lineage>
</organism>
<comment type="catalytic activity">
    <reaction evidence="1 10">
        <text>2-phosphoglycolate + H2O = glycolate + phosphate</text>
        <dbReference type="Rhea" id="RHEA:14369"/>
        <dbReference type="ChEBI" id="CHEBI:15377"/>
        <dbReference type="ChEBI" id="CHEBI:29805"/>
        <dbReference type="ChEBI" id="CHEBI:43474"/>
        <dbReference type="ChEBI" id="CHEBI:58033"/>
        <dbReference type="EC" id="3.1.3.18"/>
    </reaction>
</comment>
<evidence type="ECO:0000256" key="10">
    <source>
        <dbReference type="HAMAP-Rule" id="MF_00495"/>
    </source>
</evidence>
<dbReference type="InterPro" id="IPR036412">
    <property type="entry name" value="HAD-like_sf"/>
</dbReference>
<evidence type="ECO:0000256" key="2">
    <source>
        <dbReference type="ARBA" id="ARBA00001946"/>
    </source>
</evidence>
<feature type="binding site" evidence="10">
    <location>
        <position position="170"/>
    </location>
    <ligand>
        <name>Mg(2+)</name>
        <dbReference type="ChEBI" id="CHEBI:18420"/>
    </ligand>
</feature>
<evidence type="ECO:0000256" key="5">
    <source>
        <dbReference type="ARBA" id="ARBA00013078"/>
    </source>
</evidence>
<protein>
    <recommendedName>
        <fullName evidence="5 10">Phosphoglycolate phosphatase</fullName>
        <shortName evidence="10">PGP</shortName>
        <shortName evidence="10">PGPase</shortName>
        <ecNumber evidence="5 10">3.1.3.18</ecNumber>
    </recommendedName>
</protein>
<feature type="active site" description="Nucleophile" evidence="10">
    <location>
        <position position="12"/>
    </location>
</feature>
<evidence type="ECO:0000256" key="8">
    <source>
        <dbReference type="ARBA" id="ARBA00022842"/>
    </source>
</evidence>
<proteinExistence type="inferred from homology"/>
<comment type="caution">
    <text evidence="11">The sequence shown here is derived from an EMBL/GenBank/DDBJ whole genome shotgun (WGS) entry which is preliminary data.</text>
</comment>
<name>A0ABX0XLK6_9SPHN</name>
<gene>
    <name evidence="11" type="ORF">GGR88_001517</name>
</gene>
<keyword evidence="12" id="KW-1185">Reference proteome</keyword>
<reference evidence="11 12" key="1">
    <citation type="submission" date="2020-03" db="EMBL/GenBank/DDBJ databases">
        <title>Genomic Encyclopedia of Type Strains, Phase IV (KMG-IV): sequencing the most valuable type-strain genomes for metagenomic binning, comparative biology and taxonomic classification.</title>
        <authorList>
            <person name="Goeker M."/>
        </authorList>
    </citation>
    <scope>NUCLEOTIDE SEQUENCE [LARGE SCALE GENOMIC DNA]</scope>
    <source>
        <strain evidence="11 12">DSM 27651</strain>
    </source>
</reference>
<dbReference type="Pfam" id="PF13419">
    <property type="entry name" value="HAD_2"/>
    <property type="match status" value="1"/>
</dbReference>
<accession>A0ABX0XLK6</accession>
<comment type="function">
    <text evidence="10">Specifically catalyzes the dephosphorylation of 2-phosphoglycolate. Is involved in the dissimilation of the intracellular 2-phosphoglycolate formed during the DNA repair of 3'-phosphoglycolate ends, a major class of DNA lesions induced by oxidative stress.</text>
</comment>
<dbReference type="HAMAP" id="MF_00495">
    <property type="entry name" value="GPH_hydrolase_bact"/>
    <property type="match status" value="1"/>
</dbReference>
<dbReference type="SUPFAM" id="SSF56784">
    <property type="entry name" value="HAD-like"/>
    <property type="match status" value="1"/>
</dbReference>
<dbReference type="Proteomes" id="UP000734218">
    <property type="component" value="Unassembled WGS sequence"/>
</dbReference>
<dbReference type="PANTHER" id="PTHR43434">
    <property type="entry name" value="PHOSPHOGLYCOLATE PHOSPHATASE"/>
    <property type="match status" value="1"/>
</dbReference>
<evidence type="ECO:0000256" key="1">
    <source>
        <dbReference type="ARBA" id="ARBA00000830"/>
    </source>
</evidence>
<dbReference type="EC" id="3.1.3.18" evidence="5 10"/>
<keyword evidence="6 10" id="KW-0479">Metal-binding</keyword>
<evidence type="ECO:0000256" key="6">
    <source>
        <dbReference type="ARBA" id="ARBA00022723"/>
    </source>
</evidence>
<sequence>MSSLPFRIVGFDLDGTLVDTSPDLAAAVNAALTHGGLPPLAEDIRPMIGGGSRLMLRRGLAAAGQHDEALVDRLLPVLLDHYHAHIADGSRPYPGLLDALDMLAADGVTLAVVTNKLEALATRLLNALGMSARFATVIGGDSVGRCKPDPAPIHAMVDRCGGGRAAFIGDSIFDVAAARSAGLPSVAVSFGFLDRPVQDLGADRVIDHYDALLPALRALGHVPDPCAA</sequence>
<dbReference type="Gene3D" id="1.10.150.240">
    <property type="entry name" value="Putative phosphatase, domain 2"/>
    <property type="match status" value="1"/>
</dbReference>
<comment type="cofactor">
    <cofactor evidence="2 10">
        <name>Mg(2+)</name>
        <dbReference type="ChEBI" id="CHEBI:18420"/>
    </cofactor>
</comment>
<dbReference type="InterPro" id="IPR006439">
    <property type="entry name" value="HAD-SF_hydro_IA"/>
</dbReference>
<dbReference type="PANTHER" id="PTHR43434:SF1">
    <property type="entry name" value="PHOSPHOGLYCOLATE PHOSPHATASE"/>
    <property type="match status" value="1"/>
</dbReference>
<keyword evidence="8 10" id="KW-0460">Magnesium</keyword>
<evidence type="ECO:0000256" key="7">
    <source>
        <dbReference type="ARBA" id="ARBA00022801"/>
    </source>
</evidence>
<evidence type="ECO:0000313" key="11">
    <source>
        <dbReference type="EMBL" id="NJC34043.1"/>
    </source>
</evidence>
<feature type="binding site" evidence="10">
    <location>
        <position position="14"/>
    </location>
    <ligand>
        <name>Mg(2+)</name>
        <dbReference type="ChEBI" id="CHEBI:18420"/>
    </ligand>
</feature>
<keyword evidence="7 10" id="KW-0378">Hydrolase</keyword>
<keyword evidence="9 10" id="KW-0119">Carbohydrate metabolism</keyword>
<evidence type="ECO:0000256" key="3">
    <source>
        <dbReference type="ARBA" id="ARBA00004818"/>
    </source>
</evidence>
<dbReference type="NCBIfam" id="TIGR01549">
    <property type="entry name" value="HAD-SF-IA-v1"/>
    <property type="match status" value="1"/>
</dbReference>
<evidence type="ECO:0000256" key="9">
    <source>
        <dbReference type="ARBA" id="ARBA00023277"/>
    </source>
</evidence>
<dbReference type="InterPro" id="IPR037512">
    <property type="entry name" value="PGPase_prok"/>
</dbReference>
<dbReference type="NCBIfam" id="TIGR01449">
    <property type="entry name" value="PGP_bact"/>
    <property type="match status" value="1"/>
</dbReference>
<dbReference type="InterPro" id="IPR023198">
    <property type="entry name" value="PGP-like_dom2"/>
</dbReference>
<dbReference type="Gene3D" id="3.40.50.1000">
    <property type="entry name" value="HAD superfamily/HAD-like"/>
    <property type="match status" value="1"/>
</dbReference>
<dbReference type="InterPro" id="IPR023214">
    <property type="entry name" value="HAD_sf"/>
</dbReference>
<evidence type="ECO:0000313" key="12">
    <source>
        <dbReference type="Proteomes" id="UP000734218"/>
    </source>
</evidence>
<dbReference type="SFLD" id="SFLDG01135">
    <property type="entry name" value="C1.5.6:_HAD__Beta-PGM__Phospha"/>
    <property type="match status" value="1"/>
</dbReference>
<comment type="pathway">
    <text evidence="3 10">Organic acid metabolism; glycolate biosynthesis; glycolate from 2-phosphoglycolate: step 1/1.</text>
</comment>
<dbReference type="SFLD" id="SFLDS00003">
    <property type="entry name" value="Haloacid_Dehalogenase"/>
    <property type="match status" value="1"/>
</dbReference>
<dbReference type="InterPro" id="IPR041492">
    <property type="entry name" value="HAD_2"/>
</dbReference>
<dbReference type="InterPro" id="IPR050155">
    <property type="entry name" value="HAD-like_hydrolase_sf"/>
</dbReference>
<dbReference type="RefSeq" id="WP_167953942.1">
    <property type="nucleotide sequence ID" value="NZ_JAATJE010000001.1"/>
</dbReference>
<feature type="binding site" evidence="10">
    <location>
        <position position="12"/>
    </location>
    <ligand>
        <name>Mg(2+)</name>
        <dbReference type="ChEBI" id="CHEBI:18420"/>
    </ligand>
</feature>
<dbReference type="SFLD" id="SFLDG01129">
    <property type="entry name" value="C1.5:_HAD__Beta-PGM__Phosphata"/>
    <property type="match status" value="1"/>
</dbReference>
<dbReference type="EMBL" id="JAATJE010000001">
    <property type="protein sequence ID" value="NJC34043.1"/>
    <property type="molecule type" value="Genomic_DNA"/>
</dbReference>